<dbReference type="Proteomes" id="UP001589707">
    <property type="component" value="Unassembled WGS sequence"/>
</dbReference>
<proteinExistence type="predicted"/>
<evidence type="ECO:0000313" key="2">
    <source>
        <dbReference type="Proteomes" id="UP001589707"/>
    </source>
</evidence>
<keyword evidence="2" id="KW-1185">Reference proteome</keyword>
<reference evidence="1 2" key="1">
    <citation type="submission" date="2024-09" db="EMBL/GenBank/DDBJ databases">
        <authorList>
            <person name="Sun Q."/>
            <person name="Mori K."/>
        </authorList>
    </citation>
    <scope>NUCLEOTIDE SEQUENCE [LARGE SCALE GENOMIC DNA]</scope>
    <source>
        <strain evidence="1 2">JCM 11683</strain>
    </source>
</reference>
<name>A0ABV5X2U7_9MICO</name>
<dbReference type="EMBL" id="JBHMAU010000066">
    <property type="protein sequence ID" value="MFB9776772.1"/>
    <property type="molecule type" value="Genomic_DNA"/>
</dbReference>
<dbReference type="RefSeq" id="WP_376840630.1">
    <property type="nucleotide sequence ID" value="NZ_JBHMAU010000066.1"/>
</dbReference>
<sequence>MRGAMEFCFKRDSEARALYLTVPNGGRSGLPVITLYESGCMDPGTSVDYYLDGRLLGIELIHYCGYLSGTSPLMNAAEFSGKVALKRSGNRIWFVSSTNCTESDAERIVHLGSLRTELKVRCGFNAVGTLQWISFPAQIRF</sequence>
<protein>
    <submittedName>
        <fullName evidence="1">DUF2283 domain-containing protein</fullName>
    </submittedName>
</protein>
<evidence type="ECO:0000313" key="1">
    <source>
        <dbReference type="EMBL" id="MFB9776772.1"/>
    </source>
</evidence>
<comment type="caution">
    <text evidence="1">The sequence shown here is derived from an EMBL/GenBank/DDBJ whole genome shotgun (WGS) entry which is preliminary data.</text>
</comment>
<accession>A0ABV5X2U7</accession>
<gene>
    <name evidence="1" type="ORF">ACFFN1_10230</name>
</gene>
<organism evidence="1 2">
    <name type="scientific">Brevibacterium otitidis</name>
    <dbReference type="NCBI Taxonomy" id="53364"/>
    <lineage>
        <taxon>Bacteria</taxon>
        <taxon>Bacillati</taxon>
        <taxon>Actinomycetota</taxon>
        <taxon>Actinomycetes</taxon>
        <taxon>Micrococcales</taxon>
        <taxon>Brevibacteriaceae</taxon>
        <taxon>Brevibacterium</taxon>
    </lineage>
</organism>